<accession>A0A1H2Y5G3</accession>
<dbReference type="EMBL" id="FNON01000002">
    <property type="protein sequence ID" value="SDX00442.1"/>
    <property type="molecule type" value="Genomic_DNA"/>
</dbReference>
<comment type="subcellular location">
    <subcellularLocation>
        <location evidence="1">Cytoplasm</location>
    </subcellularLocation>
</comment>
<reference evidence="5 6" key="1">
    <citation type="submission" date="2016-10" db="EMBL/GenBank/DDBJ databases">
        <authorList>
            <person name="de Groot N.N."/>
        </authorList>
    </citation>
    <scope>NUCLEOTIDE SEQUENCE [LARGE SCALE GENOMIC DNA]</scope>
    <source>
        <strain evidence="5 6">CPCC 202699</strain>
    </source>
</reference>
<evidence type="ECO:0000256" key="1">
    <source>
        <dbReference type="ARBA" id="ARBA00004496"/>
    </source>
</evidence>
<evidence type="ECO:0000256" key="4">
    <source>
        <dbReference type="ARBA" id="ARBA00023186"/>
    </source>
</evidence>
<protein>
    <submittedName>
        <fullName evidence="5">EspG family protein</fullName>
    </submittedName>
</protein>
<proteinExistence type="inferred from homology"/>
<evidence type="ECO:0000313" key="5">
    <source>
        <dbReference type="EMBL" id="SDX00442.1"/>
    </source>
</evidence>
<dbReference type="RefSeq" id="WP_091287971.1">
    <property type="nucleotide sequence ID" value="NZ_FNON01000002.1"/>
</dbReference>
<organism evidence="5 6">
    <name type="scientific">Amycolatopsis xylanica</name>
    <dbReference type="NCBI Taxonomy" id="589385"/>
    <lineage>
        <taxon>Bacteria</taxon>
        <taxon>Bacillati</taxon>
        <taxon>Actinomycetota</taxon>
        <taxon>Actinomycetes</taxon>
        <taxon>Pseudonocardiales</taxon>
        <taxon>Pseudonocardiaceae</taxon>
        <taxon>Amycolatopsis</taxon>
    </lineage>
</organism>
<evidence type="ECO:0000313" key="6">
    <source>
        <dbReference type="Proteomes" id="UP000199515"/>
    </source>
</evidence>
<keyword evidence="4" id="KW-0143">Chaperone</keyword>
<keyword evidence="6" id="KW-1185">Reference proteome</keyword>
<dbReference type="OrthoDB" id="3619674at2"/>
<keyword evidence="3" id="KW-0963">Cytoplasm</keyword>
<dbReference type="Pfam" id="PF14011">
    <property type="entry name" value="ESX-1_EspG"/>
    <property type="match status" value="1"/>
</dbReference>
<dbReference type="Proteomes" id="UP000199515">
    <property type="component" value="Unassembled WGS sequence"/>
</dbReference>
<evidence type="ECO:0000256" key="2">
    <source>
        <dbReference type="ARBA" id="ARBA00006411"/>
    </source>
</evidence>
<evidence type="ECO:0000256" key="3">
    <source>
        <dbReference type="ARBA" id="ARBA00022490"/>
    </source>
</evidence>
<dbReference type="InterPro" id="IPR025734">
    <property type="entry name" value="EspG"/>
</dbReference>
<sequence length="246" mass="27601">MWFEKPEQFRVEELAAIVTKTTGGDLHIVLAPQAVWLPPDVKAQADRAVEEALMRYPDDPDERDEPDFKAICELLSRPPEARYGWISDTVNGTKLSVLVAGTSWFGLIAVREGHDVWVRTFHPDRLSLILAEVLPEATAKASGHPISVLRSEMLEAEKTGNGSQSVRRAQRFAELTPHVLAEFNAETRTPGGRRHRNQSPLRVYDTEEGRWTLLIRPHYGDEQLNLAPAGVNEVAALLDELRRELA</sequence>
<comment type="similarity">
    <text evidence="2">Belongs to the EspG family.</text>
</comment>
<dbReference type="AlphaFoldDB" id="A0A1H2Y5G3"/>
<name>A0A1H2Y5G3_9PSEU</name>
<gene>
    <name evidence="5" type="ORF">SAMN05421504_10225</name>
</gene>